<evidence type="ECO:0000256" key="4">
    <source>
        <dbReference type="ARBA" id="ARBA00023015"/>
    </source>
</evidence>
<organism evidence="10 11">
    <name type="scientific">Morchella conica CCBAS932</name>
    <dbReference type="NCBI Taxonomy" id="1392247"/>
    <lineage>
        <taxon>Eukaryota</taxon>
        <taxon>Fungi</taxon>
        <taxon>Dikarya</taxon>
        <taxon>Ascomycota</taxon>
        <taxon>Pezizomycotina</taxon>
        <taxon>Pezizomycetes</taxon>
        <taxon>Pezizales</taxon>
        <taxon>Morchellaceae</taxon>
        <taxon>Morchella</taxon>
    </lineage>
</organism>
<dbReference type="Pfam" id="PF09748">
    <property type="entry name" value="Med10"/>
    <property type="match status" value="1"/>
</dbReference>
<dbReference type="AlphaFoldDB" id="A0A3N4L3T6"/>
<evidence type="ECO:0000256" key="9">
    <source>
        <dbReference type="RuleBase" id="RU364146"/>
    </source>
</evidence>
<dbReference type="GO" id="GO:0006357">
    <property type="term" value="P:regulation of transcription by RNA polymerase II"/>
    <property type="evidence" value="ECO:0007669"/>
    <property type="project" value="InterPro"/>
</dbReference>
<dbReference type="GO" id="GO:0016592">
    <property type="term" value="C:mediator complex"/>
    <property type="evidence" value="ECO:0007669"/>
    <property type="project" value="InterPro"/>
</dbReference>
<dbReference type="GO" id="GO:0003712">
    <property type="term" value="F:transcription coregulator activity"/>
    <property type="evidence" value="ECO:0007669"/>
    <property type="project" value="InterPro"/>
</dbReference>
<evidence type="ECO:0000256" key="8">
    <source>
        <dbReference type="ARBA" id="ARBA00032004"/>
    </source>
</evidence>
<dbReference type="OrthoDB" id="337270at2759"/>
<name>A0A3N4L3T6_9PEZI</name>
<dbReference type="STRING" id="1392247.A0A3N4L3T6"/>
<dbReference type="Proteomes" id="UP000277580">
    <property type="component" value="Unassembled WGS sequence"/>
</dbReference>
<comment type="function">
    <text evidence="9">Component of the Mediator complex, a coactivator involved in the regulated transcription of nearly all RNA polymerase II-dependent genes. Mediator functions as a bridge to convey information from gene-specific regulatory proteins to the basal RNA polymerase II transcription machinery. Mediator is recruited to promoters by direct interactions with regulatory proteins and serves as a scaffold for the assembly of a functional preinitiation complex with RNA polymerase II and the general transcription factors.</text>
</comment>
<keyword evidence="5 9" id="KW-0010">Activator</keyword>
<proteinExistence type="inferred from homology"/>
<comment type="similarity">
    <text evidence="2 9">Belongs to the Mediator complex subunit 10 family.</text>
</comment>
<keyword evidence="6 9" id="KW-0804">Transcription</keyword>
<dbReference type="EMBL" id="ML119105">
    <property type="protein sequence ID" value="RPB17574.1"/>
    <property type="molecule type" value="Genomic_DNA"/>
</dbReference>
<dbReference type="InParanoid" id="A0A3N4L3T6"/>
<keyword evidence="7 9" id="KW-0539">Nucleus</keyword>
<evidence type="ECO:0000256" key="6">
    <source>
        <dbReference type="ARBA" id="ARBA00023163"/>
    </source>
</evidence>
<evidence type="ECO:0000256" key="1">
    <source>
        <dbReference type="ARBA" id="ARBA00004123"/>
    </source>
</evidence>
<keyword evidence="11" id="KW-1185">Reference proteome</keyword>
<keyword evidence="4 9" id="KW-0805">Transcription regulation</keyword>
<evidence type="ECO:0000256" key="7">
    <source>
        <dbReference type="ARBA" id="ARBA00023242"/>
    </source>
</evidence>
<evidence type="ECO:0000256" key="5">
    <source>
        <dbReference type="ARBA" id="ARBA00023159"/>
    </source>
</evidence>
<evidence type="ECO:0000313" key="10">
    <source>
        <dbReference type="EMBL" id="RPB17574.1"/>
    </source>
</evidence>
<dbReference type="PANTHER" id="PTHR13345">
    <property type="entry name" value="MEDIATOR OF RNA POLYMERASE II TRANSCRIPTION SUBUNIT 10"/>
    <property type="match status" value="1"/>
</dbReference>
<reference evidence="10 11" key="1">
    <citation type="journal article" date="2018" name="Nat. Ecol. Evol.">
        <title>Pezizomycetes genomes reveal the molecular basis of ectomycorrhizal truffle lifestyle.</title>
        <authorList>
            <person name="Murat C."/>
            <person name="Payen T."/>
            <person name="Noel B."/>
            <person name="Kuo A."/>
            <person name="Morin E."/>
            <person name="Chen J."/>
            <person name="Kohler A."/>
            <person name="Krizsan K."/>
            <person name="Balestrini R."/>
            <person name="Da Silva C."/>
            <person name="Montanini B."/>
            <person name="Hainaut M."/>
            <person name="Levati E."/>
            <person name="Barry K.W."/>
            <person name="Belfiori B."/>
            <person name="Cichocki N."/>
            <person name="Clum A."/>
            <person name="Dockter R.B."/>
            <person name="Fauchery L."/>
            <person name="Guy J."/>
            <person name="Iotti M."/>
            <person name="Le Tacon F."/>
            <person name="Lindquist E.A."/>
            <person name="Lipzen A."/>
            <person name="Malagnac F."/>
            <person name="Mello A."/>
            <person name="Molinier V."/>
            <person name="Miyauchi S."/>
            <person name="Poulain J."/>
            <person name="Riccioni C."/>
            <person name="Rubini A."/>
            <person name="Sitrit Y."/>
            <person name="Splivallo R."/>
            <person name="Traeger S."/>
            <person name="Wang M."/>
            <person name="Zifcakova L."/>
            <person name="Wipf D."/>
            <person name="Zambonelli A."/>
            <person name="Paolocci F."/>
            <person name="Nowrousian M."/>
            <person name="Ottonello S."/>
            <person name="Baldrian P."/>
            <person name="Spatafora J.W."/>
            <person name="Henrissat B."/>
            <person name="Nagy L.G."/>
            <person name="Aury J.M."/>
            <person name="Wincker P."/>
            <person name="Grigoriev I.V."/>
            <person name="Bonfante P."/>
            <person name="Martin F.M."/>
        </authorList>
    </citation>
    <scope>NUCLEOTIDE SEQUENCE [LARGE SCALE GENOMIC DNA]</scope>
    <source>
        <strain evidence="10 11">CCBAS932</strain>
    </source>
</reference>
<accession>A0A3N4L3T6</accession>
<comment type="subcellular location">
    <subcellularLocation>
        <location evidence="1 9">Nucleus</location>
    </subcellularLocation>
</comment>
<evidence type="ECO:0000256" key="3">
    <source>
        <dbReference type="ARBA" id="ARBA00019617"/>
    </source>
</evidence>
<dbReference type="PANTHER" id="PTHR13345:SF13">
    <property type="entry name" value="MEDIATOR OF RNA POLYMERASE II TRANSCRIPTION SUBUNIT 10"/>
    <property type="match status" value="1"/>
</dbReference>
<gene>
    <name evidence="9" type="primary">MED10</name>
    <name evidence="10" type="ORF">P167DRAFT_514813</name>
</gene>
<evidence type="ECO:0000313" key="11">
    <source>
        <dbReference type="Proteomes" id="UP000277580"/>
    </source>
</evidence>
<protein>
    <recommendedName>
        <fullName evidence="3 9">Mediator of RNA polymerase II transcription subunit 10</fullName>
    </recommendedName>
    <alternativeName>
        <fullName evidence="8 9">Mediator complex subunit 10</fullName>
    </alternativeName>
</protein>
<sequence length="147" mass="16382">MAPPPVNEPLKNVDGHLRAVIETLYEISVGVYGYQGPESTDVLANQINKLSTQYGTLANAASKLPPDVAVPREVIQYIEDGRNPDIYTREFVEIVVKQNQFMKGKMEAYRDFRDVLAEQIKVSFPELSEKVEEVVEGTGGRKRVNGA</sequence>
<comment type="subunit">
    <text evidence="9">Component of the Mediator complex.</text>
</comment>
<dbReference type="FunCoup" id="A0A3N4L3T6">
    <property type="interactions" value="560"/>
</dbReference>
<dbReference type="InterPro" id="IPR019145">
    <property type="entry name" value="Mediator_Med10"/>
</dbReference>
<evidence type="ECO:0000256" key="2">
    <source>
        <dbReference type="ARBA" id="ARBA00005389"/>
    </source>
</evidence>